<name>A0ACD5VEJ3_AVESA</name>
<protein>
    <submittedName>
        <fullName evidence="1">Uncharacterized protein</fullName>
    </submittedName>
</protein>
<dbReference type="EnsemblPlants" id="AVESA.00010b.r2.3AG0408760.1">
    <property type="protein sequence ID" value="AVESA.00010b.r2.3AG0408760.1.CDS"/>
    <property type="gene ID" value="AVESA.00010b.r2.3AG0408760"/>
</dbReference>
<proteinExistence type="predicted"/>
<evidence type="ECO:0000313" key="2">
    <source>
        <dbReference type="Proteomes" id="UP001732700"/>
    </source>
</evidence>
<evidence type="ECO:0000313" key="1">
    <source>
        <dbReference type="EnsemblPlants" id="AVESA.00010b.r2.3AG0408760.1.CDS"/>
    </source>
</evidence>
<keyword evidence="2" id="KW-1185">Reference proteome</keyword>
<accession>A0ACD5VEJ3</accession>
<sequence>MDCQGIRRHDNVLERLLVDANAEPTNLPLSLLEDITNGFSIDNRIGIGGFAVVYKGMVGKWIVAVKKLSNTFNIEENKFHGEVKCLMKAKHENIVRFLGYCAETQGKMEDYEGKLVMADLRNWLLCFEYVPNGSLDKHIADASNGLEWRERYVIIRGICDGLHYLHKKYILHLDLKPANILLDDHMIPKIADFGLSRCFDEGQTSAITKHLCGSLGYFAPELIRGQISFKSDIFSLGVIIIEILTGEKSYPEDEKVVASWMRRLDALEGDMQLEQVRVCTKIGVECMDLDPSKRPLAGDIINRLDKTGSVDYSKKTGIGSSSAEQSHNLVELTDFIQENEIVEWRSFNNDDNDVGCVHRFDAEAGALLPFQKKINNDDLINFTEVEIRRITDNYNTLIGRGAFAEVYRGVLDDGSPVAVKILNSSTLKEEFAKEISIHCQIKHKNTVSLLGYCSEGNASMMVTEYSSGGNLRDFLDCRDYPISLDTRLGIALDCAEALSYMHTSMSPSIIHGDINPRNILLDGNFGAKLSDFGISRMFSMDGSTQYTLHVMGTIGYIDPVYVESGRIDPKNDVYGFGVILVELVTRKHARDTDLIWNFTRSLQKGKNARKMFDSEIAYASNIKVLYKIGNLAAECLRIEIDKRPEMKDVAARLRKLTNDHCQQAEEKTAAQWTLWGKQDSNTTQNERIAGSNSIMFKLNSLGIFSSNEHTNFKRNGGPILQNVKGLRIFTKSELRKITKTNSEFLSVGSFGRVYKGILPDNKAVAVMSSIKVTEAIKDQFIKQIGIQTHMMHMNIPKLVGCCLEVDVPMLVYEFAAKGSLQDILHGDSRDVRLPLDLRLDIAIGTAQGLAYVHSYQNRSMRHGDVKPDNILLDEKFVPKILDFGLWKLLREEYYFGKIVAGDMAYIDPMFIKTGRLTDKSDVYSFGAILLELITKKRSVYDEYCSLILEFRKVYQKEKSGRAMLDKEITTEEDIFYLEEIGKLAIGCLKENIEERPEMAEVVERLVMLRRDRRQELGTVSK</sequence>
<dbReference type="Proteomes" id="UP001732700">
    <property type="component" value="Chromosome 3A"/>
</dbReference>
<organism evidence="1 2">
    <name type="scientific">Avena sativa</name>
    <name type="common">Oat</name>
    <dbReference type="NCBI Taxonomy" id="4498"/>
    <lineage>
        <taxon>Eukaryota</taxon>
        <taxon>Viridiplantae</taxon>
        <taxon>Streptophyta</taxon>
        <taxon>Embryophyta</taxon>
        <taxon>Tracheophyta</taxon>
        <taxon>Spermatophyta</taxon>
        <taxon>Magnoliopsida</taxon>
        <taxon>Liliopsida</taxon>
        <taxon>Poales</taxon>
        <taxon>Poaceae</taxon>
        <taxon>BOP clade</taxon>
        <taxon>Pooideae</taxon>
        <taxon>Poodae</taxon>
        <taxon>Poeae</taxon>
        <taxon>Poeae Chloroplast Group 1 (Aveneae type)</taxon>
        <taxon>Aveninae</taxon>
        <taxon>Avena</taxon>
    </lineage>
</organism>
<reference evidence="1" key="1">
    <citation type="submission" date="2021-05" db="EMBL/GenBank/DDBJ databases">
        <authorList>
            <person name="Scholz U."/>
            <person name="Mascher M."/>
            <person name="Fiebig A."/>
        </authorList>
    </citation>
    <scope>NUCLEOTIDE SEQUENCE [LARGE SCALE GENOMIC DNA]</scope>
</reference>
<reference evidence="1" key="2">
    <citation type="submission" date="2025-09" db="UniProtKB">
        <authorList>
            <consortium name="EnsemblPlants"/>
        </authorList>
    </citation>
    <scope>IDENTIFICATION</scope>
</reference>